<evidence type="ECO:0000256" key="1">
    <source>
        <dbReference type="ARBA" id="ARBA00007315"/>
    </source>
</evidence>
<evidence type="ECO:0000256" key="5">
    <source>
        <dbReference type="ARBA" id="ARBA00022912"/>
    </source>
</evidence>
<dbReference type="GO" id="GO:0004725">
    <property type="term" value="F:protein tyrosine phosphatase activity"/>
    <property type="evidence" value="ECO:0007669"/>
    <property type="project" value="UniProtKB-EC"/>
</dbReference>
<evidence type="ECO:0000259" key="9">
    <source>
        <dbReference type="PROSITE" id="PS50055"/>
    </source>
</evidence>
<evidence type="ECO:0000256" key="7">
    <source>
        <dbReference type="SAM" id="MobiDB-lite"/>
    </source>
</evidence>
<dbReference type="Pfam" id="PF00782">
    <property type="entry name" value="DSPc"/>
    <property type="match status" value="1"/>
</dbReference>
<dbReference type="CDD" id="cd17657">
    <property type="entry name" value="CDC14_N"/>
    <property type="match status" value="1"/>
</dbReference>
<dbReference type="Proteomes" id="UP000002358">
    <property type="component" value="Chromosome 1"/>
</dbReference>
<dbReference type="PANTHER" id="PTHR23339">
    <property type="entry name" value="TYROSINE SPECIFIC PROTEIN PHOSPHATASE AND DUAL SPECIFICITY PROTEIN PHOSPHATASE"/>
    <property type="match status" value="1"/>
</dbReference>
<organism evidence="11 12">
    <name type="scientific">Nasonia vitripennis</name>
    <name type="common">Parasitic wasp</name>
    <dbReference type="NCBI Taxonomy" id="7425"/>
    <lineage>
        <taxon>Eukaryota</taxon>
        <taxon>Metazoa</taxon>
        <taxon>Ecdysozoa</taxon>
        <taxon>Arthropoda</taxon>
        <taxon>Hexapoda</taxon>
        <taxon>Insecta</taxon>
        <taxon>Pterygota</taxon>
        <taxon>Neoptera</taxon>
        <taxon>Endopterygota</taxon>
        <taxon>Hymenoptera</taxon>
        <taxon>Apocrita</taxon>
        <taxon>Proctotrupomorpha</taxon>
        <taxon>Chalcidoidea</taxon>
        <taxon>Pteromalidae</taxon>
        <taxon>Pteromalinae</taxon>
        <taxon>Nasonia</taxon>
    </lineage>
</organism>
<dbReference type="InterPro" id="IPR000340">
    <property type="entry name" value="Dual-sp_phosphatase_cat-dom"/>
</dbReference>
<keyword evidence="4" id="KW-0378">Hydrolase</keyword>
<dbReference type="InterPro" id="IPR016130">
    <property type="entry name" value="Tyr_Pase_AS"/>
</dbReference>
<dbReference type="SMART" id="SM00195">
    <property type="entry name" value="DSPc"/>
    <property type="match status" value="1"/>
</dbReference>
<dbReference type="InterPro" id="IPR020422">
    <property type="entry name" value="TYR_PHOSPHATASE_DUAL_dom"/>
</dbReference>
<proteinExistence type="inferred from homology"/>
<feature type="region of interest" description="Disordered" evidence="7">
    <location>
        <begin position="433"/>
        <end position="458"/>
    </location>
</feature>
<dbReference type="SMR" id="A0A7M7LS09"/>
<keyword evidence="6" id="KW-0131">Cell cycle</keyword>
<dbReference type="CDD" id="cd14499">
    <property type="entry name" value="CDC14_C"/>
    <property type="match status" value="1"/>
</dbReference>
<dbReference type="OrthoDB" id="266663at2759"/>
<dbReference type="GeneID" id="100120046"/>
<dbReference type="InterPro" id="IPR050561">
    <property type="entry name" value="PTP"/>
</dbReference>
<evidence type="ECO:0000313" key="12">
    <source>
        <dbReference type="Proteomes" id="UP000002358"/>
    </source>
</evidence>
<dbReference type="SUPFAM" id="SSF52799">
    <property type="entry name" value="(Phosphotyrosine protein) phosphatases II"/>
    <property type="match status" value="2"/>
</dbReference>
<evidence type="ECO:0000256" key="6">
    <source>
        <dbReference type="ARBA" id="ARBA00023306"/>
    </source>
</evidence>
<dbReference type="InterPro" id="IPR029260">
    <property type="entry name" value="DSPn"/>
</dbReference>
<evidence type="ECO:0000256" key="2">
    <source>
        <dbReference type="ARBA" id="ARBA00013064"/>
    </source>
</evidence>
<dbReference type="InterPro" id="IPR029021">
    <property type="entry name" value="Prot-tyrosine_phosphatase-like"/>
</dbReference>
<comment type="similarity">
    <text evidence="1">Belongs to the protein-tyrosine phosphatase family. Non-receptor class CDC14 subfamily.</text>
</comment>
<dbReference type="AlphaFoldDB" id="A0A7M7LS09"/>
<dbReference type="InterPro" id="IPR044506">
    <property type="entry name" value="CDC14_C"/>
</dbReference>
<dbReference type="GO" id="GO:0051301">
    <property type="term" value="P:cell division"/>
    <property type="evidence" value="ECO:0007669"/>
    <property type="project" value="UniProtKB-KW"/>
</dbReference>
<dbReference type="EnsemblMetazoa" id="XM_008216970">
    <property type="protein sequence ID" value="XP_008215192"/>
    <property type="gene ID" value="LOC100120046"/>
</dbReference>
<dbReference type="InterPro" id="IPR000242">
    <property type="entry name" value="PTP_cat"/>
</dbReference>
<keyword evidence="3" id="KW-0132">Cell division</keyword>
<evidence type="ECO:0000259" key="10">
    <source>
        <dbReference type="PROSITE" id="PS50056"/>
    </source>
</evidence>
<dbReference type="GO" id="GO:0048666">
    <property type="term" value="P:neuron development"/>
    <property type="evidence" value="ECO:0007669"/>
    <property type="project" value="UniProtKB-ARBA"/>
</dbReference>
<dbReference type="Gene3D" id="3.90.190.10">
    <property type="entry name" value="Protein tyrosine phosphatase superfamily"/>
    <property type="match status" value="2"/>
</dbReference>
<evidence type="ECO:0000256" key="4">
    <source>
        <dbReference type="ARBA" id="ARBA00022801"/>
    </source>
</evidence>
<dbReference type="FunFam" id="3.90.190.10:FF:000006">
    <property type="entry name" value="Dual specificity protein phosphatase CDC14B"/>
    <property type="match status" value="1"/>
</dbReference>
<dbReference type="GO" id="GO:0009653">
    <property type="term" value="P:anatomical structure morphogenesis"/>
    <property type="evidence" value="ECO:0007669"/>
    <property type="project" value="UniProtKB-ARBA"/>
</dbReference>
<feature type="compositionally biased region" description="Polar residues" evidence="7">
    <location>
        <begin position="433"/>
        <end position="449"/>
    </location>
</feature>
<feature type="domain" description="Tyrosine-protein phosphatase" evidence="9">
    <location>
        <begin position="114"/>
        <end position="322"/>
    </location>
</feature>
<evidence type="ECO:0000256" key="3">
    <source>
        <dbReference type="ARBA" id="ARBA00022618"/>
    </source>
</evidence>
<feature type="domain" description="Tyrosine specific protein phosphatases" evidence="10">
    <location>
        <begin position="289"/>
        <end position="351"/>
    </location>
</feature>
<dbReference type="EC" id="3.1.3.48" evidence="2"/>
<sequence>MSGQSPKSSSRFSDYHNPVYSQQNSNTSISIFAHPDLTAVSELIKNKFYFATLAPGKRVPKTAPNVYLFDVDEELVYNNFYSDFGPLNIACLHKYCHGVNQILNNPDYKLDKIVHFASANAEKRANAAYLAASYSVLYLDKSPDEAYDLIASKGSPPLKPFRDVSIGVAHYTIDLIDCLNALSKASSLGFFNLEDFDAREYEKYEQIKNGDLNWIVPRKFLAFLGPNTEQGTTSHYPEKYLNYFMKNEVAAVVRLNRKTYESFRFTNAGILHYDIFFPDGTVPPKKVLKQFLHIAESTRGAIAVHCKAGLGRTGTLIAAYVMKHYRMTAREAIAWLRICRPGSIIGHQQSWLEEMESSLWREGRRYRMKYHGDENLILHHKRGVYSVAAKFDRKVRFREYLSKETLNRTKSEKLKLQKERIERPANLNLRCSSARESSGIGTPKPQNTVDEGENSRAMTQGDKLNEIKMRRTRANNVEQLFDPRIPFVRQNFR</sequence>
<dbReference type="Pfam" id="PF14671">
    <property type="entry name" value="DSPn"/>
    <property type="match status" value="1"/>
</dbReference>
<dbReference type="RefSeq" id="XP_001603728.2">
    <property type="nucleotide sequence ID" value="XM_001603678.5"/>
</dbReference>
<evidence type="ECO:0000259" key="8">
    <source>
        <dbReference type="PROSITE" id="PS50054"/>
    </source>
</evidence>
<keyword evidence="12" id="KW-1185">Reference proteome</keyword>
<dbReference type="PROSITE" id="PS00383">
    <property type="entry name" value="TYR_PHOSPHATASE_1"/>
    <property type="match status" value="1"/>
</dbReference>
<dbReference type="PROSITE" id="PS50055">
    <property type="entry name" value="TYR_PHOSPHATASE_PTP"/>
    <property type="match status" value="1"/>
</dbReference>
<feature type="domain" description="Tyrosine-protein phosphatase" evidence="8">
    <location>
        <begin position="210"/>
        <end position="365"/>
    </location>
</feature>
<dbReference type="PROSITE" id="PS50054">
    <property type="entry name" value="TYR_PHOSPHATASE_DUAL"/>
    <property type="match status" value="1"/>
</dbReference>
<dbReference type="RefSeq" id="XP_008215192.1">
    <property type="nucleotide sequence ID" value="XM_008216970.3"/>
</dbReference>
<name>A0A7M7LS09_NASVI</name>
<dbReference type="KEGG" id="nvi:100120046"/>
<keyword evidence="5" id="KW-0904">Protein phosphatase</keyword>
<dbReference type="EnsemblMetazoa" id="XM_001603678">
    <property type="protein sequence ID" value="XP_001603728"/>
    <property type="gene ID" value="LOC100120046"/>
</dbReference>
<dbReference type="PROSITE" id="PS50056">
    <property type="entry name" value="TYR_PHOSPHATASE_2"/>
    <property type="match status" value="1"/>
</dbReference>
<reference evidence="11" key="1">
    <citation type="submission" date="2021-01" db="UniProtKB">
        <authorList>
            <consortium name="EnsemblMetazoa"/>
        </authorList>
    </citation>
    <scope>IDENTIFICATION</scope>
</reference>
<protein>
    <recommendedName>
        <fullName evidence="2">protein-tyrosine-phosphatase</fullName>
        <ecNumber evidence="2">3.1.3.48</ecNumber>
    </recommendedName>
</protein>
<accession>A0A7M7LS09</accession>
<evidence type="ECO:0000313" key="11">
    <source>
        <dbReference type="EnsemblMetazoa" id="XP_008215192"/>
    </source>
</evidence>
<dbReference type="InterPro" id="IPR000387">
    <property type="entry name" value="Tyr_Pase_dom"/>
</dbReference>